<evidence type="ECO:0000313" key="8">
    <source>
        <dbReference type="EMBL" id="KAJ7967393.1"/>
    </source>
</evidence>
<reference evidence="8" key="1">
    <citation type="journal article" date="2023" name="Science">
        <title>Elucidation of the pathway for biosynthesis of saponin adjuvants from the soapbark tree.</title>
        <authorList>
            <person name="Reed J."/>
            <person name="Orme A."/>
            <person name="El-Demerdash A."/>
            <person name="Owen C."/>
            <person name="Martin L.B.B."/>
            <person name="Misra R.C."/>
            <person name="Kikuchi S."/>
            <person name="Rejzek M."/>
            <person name="Martin A.C."/>
            <person name="Harkess A."/>
            <person name="Leebens-Mack J."/>
            <person name="Louveau T."/>
            <person name="Stephenson M.J."/>
            <person name="Osbourn A."/>
        </authorList>
    </citation>
    <scope>NUCLEOTIDE SEQUENCE</scope>
    <source>
        <strain evidence="8">S10</strain>
    </source>
</reference>
<gene>
    <name evidence="8" type="ORF">O6P43_011658</name>
</gene>
<feature type="compositionally biased region" description="Basic and acidic residues" evidence="6">
    <location>
        <begin position="234"/>
        <end position="243"/>
    </location>
</feature>
<keyword evidence="5" id="KW-0539">Nucleus</keyword>
<proteinExistence type="predicted"/>
<dbReference type="Proteomes" id="UP001163823">
    <property type="component" value="Chromosome 5"/>
</dbReference>
<evidence type="ECO:0000256" key="2">
    <source>
        <dbReference type="ARBA" id="ARBA00023015"/>
    </source>
</evidence>
<dbReference type="PROSITE" id="PS50863">
    <property type="entry name" value="B3"/>
    <property type="match status" value="2"/>
</dbReference>
<feature type="region of interest" description="Disordered" evidence="6">
    <location>
        <begin position="232"/>
        <end position="256"/>
    </location>
</feature>
<feature type="domain" description="TF-B3" evidence="7">
    <location>
        <begin position="294"/>
        <end position="375"/>
    </location>
</feature>
<evidence type="ECO:0000256" key="3">
    <source>
        <dbReference type="ARBA" id="ARBA00023125"/>
    </source>
</evidence>
<dbReference type="SUPFAM" id="SSF101936">
    <property type="entry name" value="DNA-binding pseudobarrel domain"/>
    <property type="match status" value="2"/>
</dbReference>
<evidence type="ECO:0000259" key="7">
    <source>
        <dbReference type="PROSITE" id="PS50863"/>
    </source>
</evidence>
<dbReference type="SMART" id="SM01019">
    <property type="entry name" value="B3"/>
    <property type="match status" value="2"/>
</dbReference>
<name>A0AAD7PTJ7_QUISA</name>
<evidence type="ECO:0000313" key="9">
    <source>
        <dbReference type="Proteomes" id="UP001163823"/>
    </source>
</evidence>
<comment type="caution">
    <text evidence="8">The sequence shown here is derived from an EMBL/GenBank/DDBJ whole genome shotgun (WGS) entry which is preliminary data.</text>
</comment>
<evidence type="ECO:0000256" key="4">
    <source>
        <dbReference type="ARBA" id="ARBA00023163"/>
    </source>
</evidence>
<feature type="domain" description="TF-B3" evidence="7">
    <location>
        <begin position="23"/>
        <end position="116"/>
    </location>
</feature>
<dbReference type="PANTHER" id="PTHR31920">
    <property type="entry name" value="B3 DOMAIN-CONTAINING"/>
    <property type="match status" value="1"/>
</dbReference>
<dbReference type="EMBL" id="JARAOO010000005">
    <property type="protein sequence ID" value="KAJ7967393.1"/>
    <property type="molecule type" value="Genomic_DNA"/>
</dbReference>
<evidence type="ECO:0000256" key="5">
    <source>
        <dbReference type="ARBA" id="ARBA00023242"/>
    </source>
</evidence>
<dbReference type="InterPro" id="IPR015300">
    <property type="entry name" value="DNA-bd_pseudobarrel_sf"/>
</dbReference>
<keyword evidence="3" id="KW-0238">DNA-binding</keyword>
<sequence>MSLPGRPEETQNPRTSLPRRPCLFYKLMEPSIIQGRKMKIPKKFLRKFGDELSEFATLVLPNGDDWLVKLRKADSKLWFDSGWHLFVEHYSIRAGYLIVFKYEGDSKFRVSVFDLTAYPLLALGKKNRSPVSYGKETQVDESLEILGSCRRCSFSSSFRDNVAEQTLHGKSAGTKNSMSGLDGKNLHQTKDEYNSNLCVQPTRDIGIQFVGSDLDGAELHILEESKQIIRKKQRTEPKVEKPRTRSSSVTLARRHKAIATKDREESAIHAAEKFKPDNPHCRVILRRSYVSRCLYFPASFSLKYLSNSSGSITLEDSTGNKWSVRCIHDNQERRILSLGWSEFVQDNSLKEKDVCVFELVKKEANVLKVTVFRDFSDN</sequence>
<keyword evidence="4" id="KW-0804">Transcription</keyword>
<protein>
    <submittedName>
        <fullName evidence="8">B3 domain-containing transcription factor VRN1-like protein</fullName>
    </submittedName>
</protein>
<dbReference type="InterPro" id="IPR003340">
    <property type="entry name" value="B3_DNA-bd"/>
</dbReference>
<evidence type="ECO:0000256" key="1">
    <source>
        <dbReference type="ARBA" id="ARBA00004123"/>
    </source>
</evidence>
<dbReference type="InterPro" id="IPR050655">
    <property type="entry name" value="Plant_B3_domain"/>
</dbReference>
<accession>A0AAD7PTJ7</accession>
<dbReference type="GO" id="GO:0003677">
    <property type="term" value="F:DNA binding"/>
    <property type="evidence" value="ECO:0007669"/>
    <property type="project" value="UniProtKB-KW"/>
</dbReference>
<dbReference type="PANTHER" id="PTHR31920:SF141">
    <property type="entry name" value="TF-B3 DOMAIN-CONTAINING PROTEIN"/>
    <property type="match status" value="1"/>
</dbReference>
<dbReference type="CDD" id="cd10017">
    <property type="entry name" value="B3_DNA"/>
    <property type="match status" value="2"/>
</dbReference>
<dbReference type="Pfam" id="PF02362">
    <property type="entry name" value="B3"/>
    <property type="match status" value="2"/>
</dbReference>
<evidence type="ECO:0000256" key="6">
    <source>
        <dbReference type="SAM" id="MobiDB-lite"/>
    </source>
</evidence>
<dbReference type="GO" id="GO:0005634">
    <property type="term" value="C:nucleus"/>
    <property type="evidence" value="ECO:0007669"/>
    <property type="project" value="UniProtKB-SubCell"/>
</dbReference>
<keyword evidence="2" id="KW-0805">Transcription regulation</keyword>
<dbReference type="AlphaFoldDB" id="A0AAD7PTJ7"/>
<keyword evidence="9" id="KW-1185">Reference proteome</keyword>
<comment type="subcellular location">
    <subcellularLocation>
        <location evidence="1">Nucleus</location>
    </subcellularLocation>
</comment>
<dbReference type="Gene3D" id="2.40.330.10">
    <property type="entry name" value="DNA-binding pseudobarrel domain"/>
    <property type="match status" value="2"/>
</dbReference>
<organism evidence="8 9">
    <name type="scientific">Quillaja saponaria</name>
    <name type="common">Soap bark tree</name>
    <dbReference type="NCBI Taxonomy" id="32244"/>
    <lineage>
        <taxon>Eukaryota</taxon>
        <taxon>Viridiplantae</taxon>
        <taxon>Streptophyta</taxon>
        <taxon>Embryophyta</taxon>
        <taxon>Tracheophyta</taxon>
        <taxon>Spermatophyta</taxon>
        <taxon>Magnoliopsida</taxon>
        <taxon>eudicotyledons</taxon>
        <taxon>Gunneridae</taxon>
        <taxon>Pentapetalae</taxon>
        <taxon>rosids</taxon>
        <taxon>fabids</taxon>
        <taxon>Fabales</taxon>
        <taxon>Quillajaceae</taxon>
        <taxon>Quillaja</taxon>
    </lineage>
</organism>